<protein>
    <submittedName>
        <fullName evidence="1">Phosphohistidine phosphatase SixA</fullName>
    </submittedName>
</protein>
<evidence type="ECO:0000313" key="2">
    <source>
        <dbReference type="Proteomes" id="UP000187464"/>
    </source>
</evidence>
<dbReference type="InterPro" id="IPR013078">
    <property type="entry name" value="His_Pase_superF_clade-1"/>
</dbReference>
<dbReference type="CDD" id="cd07040">
    <property type="entry name" value="HP"/>
    <property type="match status" value="1"/>
</dbReference>
<evidence type="ECO:0000313" key="1">
    <source>
        <dbReference type="EMBL" id="SCD20562.1"/>
    </source>
</evidence>
<proteinExistence type="predicted"/>
<dbReference type="STRING" id="1642647.PSM36_1744"/>
<dbReference type="InterPro" id="IPR029033">
    <property type="entry name" value="His_PPase_superfam"/>
</dbReference>
<sequence>MKQLVILRHGKAEQDTMAKDDYDRVLTDRGNKNASDMGGFILKKWGVPDLILSSSARRAHDTAILAAQSLGYPQEEIRTDQNLYFAPSRWILNVISKLPDEVNRCLYVGHNPGVTELINDLGVRLDNLPTASAICFEFHIDSWADISTERAAFHWLKLAKEL</sequence>
<dbReference type="PANTHER" id="PTHR47623:SF1">
    <property type="entry name" value="OS09G0287300 PROTEIN"/>
    <property type="match status" value="1"/>
</dbReference>
<organism evidence="1 2">
    <name type="scientific">Proteiniphilum saccharofermentans</name>
    <dbReference type="NCBI Taxonomy" id="1642647"/>
    <lineage>
        <taxon>Bacteria</taxon>
        <taxon>Pseudomonadati</taxon>
        <taxon>Bacteroidota</taxon>
        <taxon>Bacteroidia</taxon>
        <taxon>Bacteroidales</taxon>
        <taxon>Dysgonomonadaceae</taxon>
        <taxon>Proteiniphilum</taxon>
    </lineage>
</organism>
<accession>A0A1R3T389</accession>
<dbReference type="AlphaFoldDB" id="A0A1R3T389"/>
<name>A0A1R3T389_9BACT</name>
<dbReference type="KEGG" id="psac:PSM36_1744"/>
<dbReference type="PANTHER" id="PTHR47623">
    <property type="entry name" value="OS09G0287300 PROTEIN"/>
    <property type="match status" value="1"/>
</dbReference>
<dbReference type="Pfam" id="PF00300">
    <property type="entry name" value="His_Phos_1"/>
    <property type="match status" value="1"/>
</dbReference>
<dbReference type="SUPFAM" id="SSF53254">
    <property type="entry name" value="Phosphoglycerate mutase-like"/>
    <property type="match status" value="1"/>
</dbReference>
<dbReference type="Gene3D" id="3.40.50.1240">
    <property type="entry name" value="Phosphoglycerate mutase-like"/>
    <property type="match status" value="1"/>
</dbReference>
<gene>
    <name evidence="1" type="ORF">PSM36_1744</name>
</gene>
<dbReference type="RefSeq" id="WP_076930565.1">
    <property type="nucleotide sequence ID" value="NZ_LT605205.1"/>
</dbReference>
<dbReference type="EMBL" id="LT605205">
    <property type="protein sequence ID" value="SCD20562.1"/>
    <property type="molecule type" value="Genomic_DNA"/>
</dbReference>
<keyword evidence="2" id="KW-1185">Reference proteome</keyword>
<dbReference type="Proteomes" id="UP000187464">
    <property type="component" value="Chromosome I"/>
</dbReference>
<reference evidence="1 2" key="1">
    <citation type="submission" date="2016-08" db="EMBL/GenBank/DDBJ databases">
        <authorList>
            <person name="Seilhamer J.J."/>
        </authorList>
    </citation>
    <scope>NUCLEOTIDE SEQUENCE [LARGE SCALE GENOMIC DNA]</scope>
    <source>
        <strain evidence="1">M3/6</strain>
    </source>
</reference>